<reference evidence="7 8" key="1">
    <citation type="submission" date="2021-05" db="EMBL/GenBank/DDBJ databases">
        <title>Novel Bacillus species.</title>
        <authorList>
            <person name="Liu G."/>
        </authorList>
    </citation>
    <scope>NUCLEOTIDE SEQUENCE [LARGE SCALE GENOMIC DNA]</scope>
    <source>
        <strain evidence="7 8">FJAT-49682</strain>
    </source>
</reference>
<dbReference type="AlphaFoldDB" id="A0A942URP4"/>
<feature type="transmembrane region" description="Helical" evidence="6">
    <location>
        <begin position="20"/>
        <end position="44"/>
    </location>
</feature>
<evidence type="ECO:0000313" key="8">
    <source>
        <dbReference type="Proteomes" id="UP000676456"/>
    </source>
</evidence>
<feature type="transmembrane region" description="Helical" evidence="6">
    <location>
        <begin position="173"/>
        <end position="194"/>
    </location>
</feature>
<proteinExistence type="predicted"/>
<organism evidence="7 8">
    <name type="scientific">Lederbergia citrea</name>
    <dbReference type="NCBI Taxonomy" id="2833581"/>
    <lineage>
        <taxon>Bacteria</taxon>
        <taxon>Bacillati</taxon>
        <taxon>Bacillota</taxon>
        <taxon>Bacilli</taxon>
        <taxon>Bacillales</taxon>
        <taxon>Bacillaceae</taxon>
        <taxon>Lederbergia</taxon>
    </lineage>
</organism>
<feature type="transmembrane region" description="Helical" evidence="6">
    <location>
        <begin position="56"/>
        <end position="76"/>
    </location>
</feature>
<keyword evidence="4 6" id="KW-1133">Transmembrane helix</keyword>
<feature type="transmembrane region" description="Helical" evidence="6">
    <location>
        <begin position="225"/>
        <end position="247"/>
    </location>
</feature>
<dbReference type="PANTHER" id="PTHR32196">
    <property type="entry name" value="ABC TRANSPORTER PERMEASE PROTEIN YPHD-RELATED-RELATED"/>
    <property type="match status" value="1"/>
</dbReference>
<feature type="transmembrane region" description="Helical" evidence="6">
    <location>
        <begin position="88"/>
        <end position="120"/>
    </location>
</feature>
<evidence type="ECO:0000256" key="6">
    <source>
        <dbReference type="SAM" id="Phobius"/>
    </source>
</evidence>
<evidence type="ECO:0000256" key="1">
    <source>
        <dbReference type="ARBA" id="ARBA00004651"/>
    </source>
</evidence>
<feature type="transmembrane region" description="Helical" evidence="6">
    <location>
        <begin position="304"/>
        <end position="323"/>
    </location>
</feature>
<protein>
    <submittedName>
        <fullName evidence="7">ABC transporter permease</fullName>
    </submittedName>
</protein>
<dbReference type="EMBL" id="JAGYPN010000001">
    <property type="protein sequence ID" value="MBS4221739.1"/>
    <property type="molecule type" value="Genomic_DNA"/>
</dbReference>
<evidence type="ECO:0000313" key="7">
    <source>
        <dbReference type="EMBL" id="MBS4221739.1"/>
    </source>
</evidence>
<evidence type="ECO:0000256" key="3">
    <source>
        <dbReference type="ARBA" id="ARBA00022692"/>
    </source>
</evidence>
<sequence>MGEKSMIVKQENVRIKKFKLNYKLIFSLSLPLILLLMWFVITIIEPKFMTFNNISNLGRQTAIIAIVAIGQTYVIITKGIDLSVGSTLGLSCIVSALLLVSGVSIFMTFVIVLVMGLLIGLLNGFIIYDMKITPFIATLGTMTIVRGATLLVSEGKIVSGVPREFTKIANSDIFGIPYLIFILVVIAVIFMVILRYTVFGRNLFAIGSSDEAARLSGVSVRTTTYGAYIISGMLSALAGLLMTSRLASGVPTAGTSYELDAIASSVIGGASLFGAQGSVIGTIIGSLIMSTLRNAGNLLGIEPFWLQIAIGALLIIVVFFDQIQKKRG</sequence>
<feature type="transmembrane region" description="Helical" evidence="6">
    <location>
        <begin position="259"/>
        <end position="284"/>
    </location>
</feature>
<dbReference type="GO" id="GO:0022857">
    <property type="term" value="F:transmembrane transporter activity"/>
    <property type="evidence" value="ECO:0007669"/>
    <property type="project" value="InterPro"/>
</dbReference>
<keyword evidence="5 6" id="KW-0472">Membrane</keyword>
<comment type="subcellular location">
    <subcellularLocation>
        <location evidence="1">Cell membrane</location>
        <topology evidence="1">Multi-pass membrane protein</topology>
    </subcellularLocation>
</comment>
<dbReference type="CDD" id="cd06579">
    <property type="entry name" value="TM_PBP1_transp_AraH_like"/>
    <property type="match status" value="1"/>
</dbReference>
<dbReference type="InterPro" id="IPR001851">
    <property type="entry name" value="ABC_transp_permease"/>
</dbReference>
<dbReference type="Pfam" id="PF02653">
    <property type="entry name" value="BPD_transp_2"/>
    <property type="match status" value="1"/>
</dbReference>
<dbReference type="GO" id="GO:0005886">
    <property type="term" value="C:plasma membrane"/>
    <property type="evidence" value="ECO:0007669"/>
    <property type="project" value="UniProtKB-SubCell"/>
</dbReference>
<comment type="caution">
    <text evidence="7">The sequence shown here is derived from an EMBL/GenBank/DDBJ whole genome shotgun (WGS) entry which is preliminary data.</text>
</comment>
<keyword evidence="8" id="KW-1185">Reference proteome</keyword>
<name>A0A942URP4_9BACI</name>
<evidence type="ECO:0000256" key="4">
    <source>
        <dbReference type="ARBA" id="ARBA00022989"/>
    </source>
</evidence>
<dbReference type="Proteomes" id="UP000676456">
    <property type="component" value="Unassembled WGS sequence"/>
</dbReference>
<gene>
    <name evidence="7" type="ORF">KHA91_03055</name>
</gene>
<accession>A0A942URP4</accession>
<keyword evidence="3 6" id="KW-0812">Transmembrane</keyword>
<keyword evidence="2" id="KW-1003">Cell membrane</keyword>
<evidence type="ECO:0000256" key="2">
    <source>
        <dbReference type="ARBA" id="ARBA00022475"/>
    </source>
</evidence>
<dbReference type="RefSeq" id="WP_213096740.1">
    <property type="nucleotide sequence ID" value="NZ_JAGYPN010000001.1"/>
</dbReference>
<evidence type="ECO:0000256" key="5">
    <source>
        <dbReference type="ARBA" id="ARBA00023136"/>
    </source>
</evidence>